<evidence type="ECO:0000256" key="4">
    <source>
        <dbReference type="ARBA" id="ARBA00022692"/>
    </source>
</evidence>
<dbReference type="CDD" id="cd17323">
    <property type="entry name" value="MFS_Tpo1_MDR_like"/>
    <property type="match status" value="1"/>
</dbReference>
<dbReference type="EMBL" id="MVGC01000163">
    <property type="protein sequence ID" value="RJE22541.1"/>
    <property type="molecule type" value="Genomic_DNA"/>
</dbReference>
<feature type="transmembrane region" description="Helical" evidence="9">
    <location>
        <begin position="68"/>
        <end position="89"/>
    </location>
</feature>
<dbReference type="InterPro" id="IPR011701">
    <property type="entry name" value="MFS"/>
</dbReference>
<evidence type="ECO:0000256" key="5">
    <source>
        <dbReference type="ARBA" id="ARBA00022989"/>
    </source>
</evidence>
<keyword evidence="5 9" id="KW-1133">Transmembrane helix</keyword>
<feature type="compositionally biased region" description="Gly residues" evidence="8">
    <location>
        <begin position="607"/>
        <end position="616"/>
    </location>
</feature>
<accession>A0A3A2ZZQ0</accession>
<organism evidence="11 12">
    <name type="scientific">Aspergillus sclerotialis</name>
    <dbReference type="NCBI Taxonomy" id="2070753"/>
    <lineage>
        <taxon>Eukaryota</taxon>
        <taxon>Fungi</taxon>
        <taxon>Dikarya</taxon>
        <taxon>Ascomycota</taxon>
        <taxon>Pezizomycotina</taxon>
        <taxon>Eurotiomycetes</taxon>
        <taxon>Eurotiomycetidae</taxon>
        <taxon>Eurotiales</taxon>
        <taxon>Aspergillaceae</taxon>
        <taxon>Aspergillus</taxon>
        <taxon>Aspergillus subgen. Polypaecilum</taxon>
    </lineage>
</organism>
<feature type="transmembrane region" description="Helical" evidence="9">
    <location>
        <begin position="101"/>
        <end position="124"/>
    </location>
</feature>
<evidence type="ECO:0000256" key="2">
    <source>
        <dbReference type="ARBA" id="ARBA00022448"/>
    </source>
</evidence>
<feature type="compositionally biased region" description="Polar residues" evidence="8">
    <location>
        <begin position="554"/>
        <end position="563"/>
    </location>
</feature>
<gene>
    <name evidence="11" type="ORF">PHISCL_05117</name>
</gene>
<reference evidence="12" key="1">
    <citation type="submission" date="2017-02" db="EMBL/GenBank/DDBJ databases">
        <authorList>
            <person name="Tafer H."/>
            <person name="Lopandic K."/>
        </authorList>
    </citation>
    <scope>NUCLEOTIDE SEQUENCE [LARGE SCALE GENOMIC DNA]</scope>
    <source>
        <strain evidence="12">CBS 366.77</strain>
    </source>
</reference>
<feature type="transmembrane region" description="Helical" evidence="9">
    <location>
        <begin position="378"/>
        <end position="399"/>
    </location>
</feature>
<feature type="transmembrane region" description="Helical" evidence="9">
    <location>
        <begin position="405"/>
        <end position="429"/>
    </location>
</feature>
<feature type="transmembrane region" description="Helical" evidence="9">
    <location>
        <begin position="436"/>
        <end position="461"/>
    </location>
</feature>
<keyword evidence="4 9" id="KW-0812">Transmembrane</keyword>
<dbReference type="AlphaFoldDB" id="A0A3A2ZZQ0"/>
<dbReference type="InterPro" id="IPR020846">
    <property type="entry name" value="MFS_dom"/>
</dbReference>
<feature type="transmembrane region" description="Helical" evidence="9">
    <location>
        <begin position="228"/>
        <end position="249"/>
    </location>
</feature>
<dbReference type="GO" id="GO:0005886">
    <property type="term" value="C:plasma membrane"/>
    <property type="evidence" value="ECO:0007669"/>
    <property type="project" value="UniProtKB-SubCell"/>
</dbReference>
<evidence type="ECO:0000259" key="10">
    <source>
        <dbReference type="PROSITE" id="PS50850"/>
    </source>
</evidence>
<keyword evidence="12" id="KW-1185">Reference proteome</keyword>
<evidence type="ECO:0000256" key="9">
    <source>
        <dbReference type="SAM" id="Phobius"/>
    </source>
</evidence>
<feature type="transmembrane region" description="Helical" evidence="9">
    <location>
        <begin position="301"/>
        <end position="325"/>
    </location>
</feature>
<dbReference type="OrthoDB" id="446368at2759"/>
<comment type="caution">
    <text evidence="11">The sequence shown here is derived from an EMBL/GenBank/DDBJ whole genome shotgun (WGS) entry which is preliminary data.</text>
</comment>
<proteinExistence type="inferred from homology"/>
<dbReference type="PANTHER" id="PTHR23502:SF186">
    <property type="entry name" value="MAJOR FACILITATOR SUPERFAMILY (MFS) PROFILE DOMAIN-CONTAINING PROTEIN"/>
    <property type="match status" value="1"/>
</dbReference>
<keyword evidence="2" id="KW-0813">Transport</keyword>
<comment type="subcellular location">
    <subcellularLocation>
        <location evidence="1">Cell membrane</location>
        <topology evidence="1">Multi-pass membrane protein</topology>
    </subcellularLocation>
</comment>
<dbReference type="PANTHER" id="PTHR23502">
    <property type="entry name" value="MAJOR FACILITATOR SUPERFAMILY"/>
    <property type="match status" value="1"/>
</dbReference>
<feature type="compositionally biased region" description="Basic residues" evidence="8">
    <location>
        <begin position="567"/>
        <end position="576"/>
    </location>
</feature>
<feature type="transmembrane region" description="Helical" evidence="9">
    <location>
        <begin position="193"/>
        <end position="216"/>
    </location>
</feature>
<feature type="transmembrane region" description="Helical" evidence="9">
    <location>
        <begin position="473"/>
        <end position="493"/>
    </location>
</feature>
<feature type="transmembrane region" description="Helical" evidence="9">
    <location>
        <begin position="337"/>
        <end position="357"/>
    </location>
</feature>
<evidence type="ECO:0000256" key="3">
    <source>
        <dbReference type="ARBA" id="ARBA00022475"/>
    </source>
</evidence>
<feature type="compositionally biased region" description="Polar residues" evidence="8">
    <location>
        <begin position="517"/>
        <end position="527"/>
    </location>
</feature>
<feature type="domain" description="Major facilitator superfamily (MFS) profile" evidence="10">
    <location>
        <begin position="70"/>
        <end position="502"/>
    </location>
</feature>
<dbReference type="FunFam" id="1.20.1250.20:FF:000266">
    <property type="entry name" value="MFS multidrug transporter, putative"/>
    <property type="match status" value="1"/>
</dbReference>
<sequence>MVPSNAGGETPQSTKIPFWRLVYDQKVVTDEMVNYPYPGSGTEDDPYSITWIPNDPRNPLNFNGFKKWSITIMVSFTTLAVSLVSSAYSGGMAQIMQEFHVVEEVAILGVSLFVLGFAIGPLIWSPLSEVFGRRNIFSFTFTLLTAFNAGAAGSQNIWTLIILRFLAGSFGSSPFGNAGGVIADMFPAAKRGIAISLFSSAPFLGPTIGPVVGGFLGESAGWRWVEGLLAAFSGVVWLMVLIFLPETYAPVLLRRRAEKLTELTGKVYRSKLDIDRGSISFTKTITTALSRPWILLVREPIVILFTLYLSIVYGTLYMLFAAYPIVFQEVRGWSQGIGGLAFLGVLVGMMLAVAYTIPDNMRYAKKCSETTGRLAPEVRLPPGMIGGIALPVGLFWFAWTNYPSIHWMASVAAGAPFGFGMVLVFLSVFNYLIDSYTIFAASVLAANSLVRSTFGAVFPLFTTYMYHNLGIHWASSIPAFLSVACVPFPFLFYKYGAQIRTRCVYAAEAEAFMQRLTAQQQSGPDTQPQEKKDEAEVDSESDDTSDSDSDSSERLSTLPSRNTIARHASRASRASRRSTVSQSAVQYEENPYDIDRVHTRESIISGHGQGIGFPRD</sequence>
<dbReference type="Gene3D" id="1.20.1250.20">
    <property type="entry name" value="MFS general substrate transporter like domains"/>
    <property type="match status" value="1"/>
</dbReference>
<evidence type="ECO:0000313" key="12">
    <source>
        <dbReference type="Proteomes" id="UP000266188"/>
    </source>
</evidence>
<evidence type="ECO:0000256" key="8">
    <source>
        <dbReference type="SAM" id="MobiDB-lite"/>
    </source>
</evidence>
<dbReference type="STRING" id="2070753.A0A3A2ZZQ0"/>
<dbReference type="PROSITE" id="PS50850">
    <property type="entry name" value="MFS"/>
    <property type="match status" value="1"/>
</dbReference>
<comment type="similarity">
    <text evidence="7">Belongs to the major facilitator superfamily. DHA1 family. Polyamines/proton antiporter (TC 2.A.1.2.16) subfamily.</text>
</comment>
<evidence type="ECO:0000313" key="11">
    <source>
        <dbReference type="EMBL" id="RJE22541.1"/>
    </source>
</evidence>
<keyword evidence="3" id="KW-1003">Cell membrane</keyword>
<feature type="compositionally biased region" description="Acidic residues" evidence="8">
    <location>
        <begin position="535"/>
        <end position="550"/>
    </location>
</feature>
<keyword evidence="6 9" id="KW-0472">Membrane</keyword>
<evidence type="ECO:0000256" key="7">
    <source>
        <dbReference type="ARBA" id="ARBA00038459"/>
    </source>
</evidence>
<dbReference type="InterPro" id="IPR036259">
    <property type="entry name" value="MFS_trans_sf"/>
</dbReference>
<evidence type="ECO:0000256" key="1">
    <source>
        <dbReference type="ARBA" id="ARBA00004651"/>
    </source>
</evidence>
<dbReference type="Proteomes" id="UP000266188">
    <property type="component" value="Unassembled WGS sequence"/>
</dbReference>
<evidence type="ECO:0000256" key="6">
    <source>
        <dbReference type="ARBA" id="ARBA00023136"/>
    </source>
</evidence>
<feature type="region of interest" description="Disordered" evidence="8">
    <location>
        <begin position="517"/>
        <end position="616"/>
    </location>
</feature>
<dbReference type="Pfam" id="PF07690">
    <property type="entry name" value="MFS_1"/>
    <property type="match status" value="1"/>
</dbReference>
<dbReference type="SUPFAM" id="SSF103473">
    <property type="entry name" value="MFS general substrate transporter"/>
    <property type="match status" value="1"/>
</dbReference>
<name>A0A3A2ZZQ0_9EURO</name>
<protein>
    <submittedName>
        <fullName evidence="11">Transporter</fullName>
    </submittedName>
</protein>
<dbReference type="GO" id="GO:0022857">
    <property type="term" value="F:transmembrane transporter activity"/>
    <property type="evidence" value="ECO:0007669"/>
    <property type="project" value="InterPro"/>
</dbReference>